<proteinExistence type="predicted"/>
<dbReference type="Pfam" id="PF08584">
    <property type="entry name" value="Ribonuc_P_40"/>
    <property type="match status" value="1"/>
</dbReference>
<dbReference type="GO" id="GO:0001682">
    <property type="term" value="P:tRNA 5'-leader removal"/>
    <property type="evidence" value="ECO:0007669"/>
    <property type="project" value="InterPro"/>
</dbReference>
<evidence type="ECO:0000313" key="2">
    <source>
        <dbReference type="Proteomes" id="UP000027195"/>
    </source>
</evidence>
<reference evidence="2" key="1">
    <citation type="journal article" date="2014" name="Proc. Natl. Acad. Sci. U.S.A.">
        <title>Extensive sampling of basidiomycete genomes demonstrates inadequacy of the white-rot/brown-rot paradigm for wood decay fungi.</title>
        <authorList>
            <person name="Riley R."/>
            <person name="Salamov A.A."/>
            <person name="Brown D.W."/>
            <person name="Nagy L.G."/>
            <person name="Floudas D."/>
            <person name="Held B.W."/>
            <person name="Levasseur A."/>
            <person name="Lombard V."/>
            <person name="Morin E."/>
            <person name="Otillar R."/>
            <person name="Lindquist E.A."/>
            <person name="Sun H."/>
            <person name="LaButti K.M."/>
            <person name="Schmutz J."/>
            <person name="Jabbour D."/>
            <person name="Luo H."/>
            <person name="Baker S.E."/>
            <person name="Pisabarro A.G."/>
            <person name="Walton J.D."/>
            <person name="Blanchette R.A."/>
            <person name="Henrissat B."/>
            <person name="Martin F."/>
            <person name="Cullen D."/>
            <person name="Hibbett D.S."/>
            <person name="Grigoriev I.V."/>
        </authorList>
    </citation>
    <scope>NUCLEOTIDE SEQUENCE [LARGE SCALE GENOMIC DNA]</scope>
    <source>
        <strain evidence="2">FD-172 SS1</strain>
    </source>
</reference>
<evidence type="ECO:0000313" key="1">
    <source>
        <dbReference type="EMBL" id="KDQ19502.1"/>
    </source>
</evidence>
<organism evidence="1 2">
    <name type="scientific">Botryobasidium botryosum (strain FD-172 SS1)</name>
    <dbReference type="NCBI Taxonomy" id="930990"/>
    <lineage>
        <taxon>Eukaryota</taxon>
        <taxon>Fungi</taxon>
        <taxon>Dikarya</taxon>
        <taxon>Basidiomycota</taxon>
        <taxon>Agaricomycotina</taxon>
        <taxon>Agaricomycetes</taxon>
        <taxon>Cantharellales</taxon>
        <taxon>Botryobasidiaceae</taxon>
        <taxon>Botryobasidium</taxon>
    </lineage>
</organism>
<dbReference type="HOGENOM" id="CLU_1337322_0_0_1"/>
<dbReference type="OrthoDB" id="63112at2759"/>
<dbReference type="InterPro" id="IPR013893">
    <property type="entry name" value="RNase_P_Rpp40"/>
</dbReference>
<dbReference type="AlphaFoldDB" id="A0A067N5U1"/>
<dbReference type="GO" id="GO:0030677">
    <property type="term" value="C:ribonuclease P complex"/>
    <property type="evidence" value="ECO:0007669"/>
    <property type="project" value="InterPro"/>
</dbReference>
<protein>
    <submittedName>
        <fullName evidence="1">Uncharacterized protein</fullName>
    </submittedName>
</protein>
<name>A0A067N5U1_BOTB1</name>
<accession>A0A067N5U1</accession>
<dbReference type="Proteomes" id="UP000027195">
    <property type="component" value="Unassembled WGS sequence"/>
</dbReference>
<gene>
    <name evidence="1" type="ORF">BOTBODRAFT_62862</name>
</gene>
<dbReference type="InParanoid" id="A0A067N5U1"/>
<sequence>MYWGYVGSFAGQLGSLLSPEPQLRPVRPRVTALTNIHVPNPSSLFRAGPGAGSLEGAEKEEEGENISDFLEWVGMVAVGSQRLQVNDRVDPYLALYSPPAGSAPGGVTHVRWTGVLSASFVRRVLGHLRVPADGGDDDMAAAMPVSASADSDHGQEALPLLSVTGHGFVGTPGGSAGGRGAVGHLQGLTWCGVRCPQGGWLLAET</sequence>
<dbReference type="EMBL" id="KL198019">
    <property type="protein sequence ID" value="KDQ19502.1"/>
    <property type="molecule type" value="Genomic_DNA"/>
</dbReference>
<dbReference type="STRING" id="930990.A0A067N5U1"/>
<keyword evidence="2" id="KW-1185">Reference proteome</keyword>